<dbReference type="AlphaFoldDB" id="A0A0J7YPC7"/>
<dbReference type="InterPro" id="IPR014710">
    <property type="entry name" value="RmlC-like_jellyroll"/>
</dbReference>
<accession>A0A0J7YPC7</accession>
<name>A0A0J7YPC7_BETVV</name>
<evidence type="ECO:0000259" key="1">
    <source>
        <dbReference type="Pfam" id="PF00027"/>
    </source>
</evidence>
<dbReference type="SUPFAM" id="SSF51206">
    <property type="entry name" value="cAMP-binding domain-like"/>
    <property type="match status" value="1"/>
</dbReference>
<evidence type="ECO:0000313" key="2">
    <source>
        <dbReference type="EMBL" id="KMS65446.1"/>
    </source>
</evidence>
<dbReference type="EMBL" id="KQ108565">
    <property type="protein sequence ID" value="KMS65446.1"/>
    <property type="molecule type" value="Genomic_DNA"/>
</dbReference>
<dbReference type="CDD" id="cd00038">
    <property type="entry name" value="CAP_ED"/>
    <property type="match status" value="1"/>
</dbReference>
<dbReference type="Gramene" id="KMS65446">
    <property type="protein sequence ID" value="KMS65446"/>
    <property type="gene ID" value="BVRB_035910"/>
</dbReference>
<dbReference type="Pfam" id="PF00027">
    <property type="entry name" value="cNMP_binding"/>
    <property type="match status" value="1"/>
</dbReference>
<dbReference type="Proteomes" id="UP000035740">
    <property type="component" value="Unassembled WGS sequence"/>
</dbReference>
<protein>
    <recommendedName>
        <fullName evidence="1">Cyclic nucleotide-binding domain-containing protein</fullName>
    </recommendedName>
</protein>
<feature type="domain" description="Cyclic nucleotide-binding" evidence="1">
    <location>
        <begin position="2"/>
        <end position="70"/>
    </location>
</feature>
<dbReference type="Gene3D" id="2.60.120.10">
    <property type="entry name" value="Jelly Rolls"/>
    <property type="match status" value="1"/>
</dbReference>
<feature type="non-terminal residue" evidence="2">
    <location>
        <position position="1"/>
    </location>
</feature>
<keyword evidence="3" id="KW-1185">Reference proteome</keyword>
<gene>
    <name evidence="2" type="ORF">BVRB_035910</name>
</gene>
<evidence type="ECO:0000313" key="3">
    <source>
        <dbReference type="Proteomes" id="UP000035740"/>
    </source>
</evidence>
<proteinExistence type="predicted"/>
<dbReference type="InterPro" id="IPR000595">
    <property type="entry name" value="cNMP-bd_dom"/>
</dbReference>
<reference evidence="2 3" key="1">
    <citation type="journal article" date="2014" name="Nature">
        <title>The genome of the recently domesticated crop plant sugar beet (Beta vulgaris).</title>
        <authorList>
            <person name="Dohm J.C."/>
            <person name="Minoche A.E."/>
            <person name="Holtgrawe D."/>
            <person name="Capella-Gutierrez S."/>
            <person name="Zakrzewski F."/>
            <person name="Tafer H."/>
            <person name="Rupp O."/>
            <person name="Sorensen T.R."/>
            <person name="Stracke R."/>
            <person name="Reinhardt R."/>
            <person name="Goesmann A."/>
            <person name="Kraft T."/>
            <person name="Schulz B."/>
            <person name="Stadler P.F."/>
            <person name="Schmidt T."/>
            <person name="Gabaldon T."/>
            <person name="Lehrach H."/>
            <person name="Weisshaar B."/>
            <person name="Himmelbauer H."/>
        </authorList>
    </citation>
    <scope>NUCLEOTIDE SEQUENCE [LARGE SCALE GENOMIC DNA]</scope>
    <source>
        <tissue evidence="2">Taproot</tissue>
    </source>
</reference>
<dbReference type="InterPro" id="IPR018490">
    <property type="entry name" value="cNMP-bd_dom_sf"/>
</dbReference>
<organism evidence="2 3">
    <name type="scientific">Beta vulgaris subsp. vulgaris</name>
    <name type="common">Beet</name>
    <dbReference type="NCBI Taxonomy" id="3555"/>
    <lineage>
        <taxon>Eukaryota</taxon>
        <taxon>Viridiplantae</taxon>
        <taxon>Streptophyta</taxon>
        <taxon>Embryophyta</taxon>
        <taxon>Tracheophyta</taxon>
        <taxon>Spermatophyta</taxon>
        <taxon>Magnoliopsida</taxon>
        <taxon>eudicotyledons</taxon>
        <taxon>Gunneridae</taxon>
        <taxon>Pentapetalae</taxon>
        <taxon>Caryophyllales</taxon>
        <taxon>Chenopodiaceae</taxon>
        <taxon>Betoideae</taxon>
        <taxon>Beta</taxon>
    </lineage>
</organism>
<sequence length="75" mass="8200">VFEPEIMIVKQGVHPGHPYVMYVIVSGHVKIMINDDNGNIVQLKILEPGQWFSGVVVPEGVCMPISAKTASEVIL</sequence>